<proteinExistence type="predicted"/>
<name>A0AAN9PQ29_CANGL</name>
<feature type="compositionally biased region" description="Polar residues" evidence="1">
    <location>
        <begin position="1157"/>
        <end position="1167"/>
    </location>
</feature>
<protein>
    <submittedName>
        <fullName evidence="2">Uncharacterized protein</fullName>
    </submittedName>
</protein>
<feature type="region of interest" description="Disordered" evidence="1">
    <location>
        <begin position="155"/>
        <end position="198"/>
    </location>
</feature>
<keyword evidence="3" id="KW-1185">Reference proteome</keyword>
<feature type="compositionally biased region" description="Polar residues" evidence="1">
    <location>
        <begin position="900"/>
        <end position="916"/>
    </location>
</feature>
<feature type="compositionally biased region" description="Basic and acidic residues" evidence="1">
    <location>
        <begin position="751"/>
        <end position="772"/>
    </location>
</feature>
<evidence type="ECO:0000313" key="3">
    <source>
        <dbReference type="Proteomes" id="UP001367508"/>
    </source>
</evidence>
<feature type="region of interest" description="Disordered" evidence="1">
    <location>
        <begin position="1232"/>
        <end position="1339"/>
    </location>
</feature>
<feature type="compositionally biased region" description="Basic and acidic residues" evidence="1">
    <location>
        <begin position="917"/>
        <end position="928"/>
    </location>
</feature>
<feature type="compositionally biased region" description="Basic and acidic residues" evidence="1">
    <location>
        <begin position="1031"/>
        <end position="1042"/>
    </location>
</feature>
<feature type="compositionally biased region" description="Basic and acidic residues" evidence="1">
    <location>
        <begin position="950"/>
        <end position="960"/>
    </location>
</feature>
<dbReference type="EMBL" id="JAYMYQ010000011">
    <property type="protein sequence ID" value="KAK7306201.1"/>
    <property type="molecule type" value="Genomic_DNA"/>
</dbReference>
<feature type="compositionally biased region" description="Basic and acidic residues" evidence="1">
    <location>
        <begin position="561"/>
        <end position="598"/>
    </location>
</feature>
<feature type="region of interest" description="Disordered" evidence="1">
    <location>
        <begin position="1144"/>
        <end position="1183"/>
    </location>
</feature>
<feature type="region of interest" description="Disordered" evidence="1">
    <location>
        <begin position="561"/>
        <end position="625"/>
    </location>
</feature>
<feature type="region of interest" description="Disordered" evidence="1">
    <location>
        <begin position="312"/>
        <end position="361"/>
    </location>
</feature>
<organism evidence="2 3">
    <name type="scientific">Canavalia gladiata</name>
    <name type="common">Sword bean</name>
    <name type="synonym">Dolichos gladiatus</name>
    <dbReference type="NCBI Taxonomy" id="3824"/>
    <lineage>
        <taxon>Eukaryota</taxon>
        <taxon>Viridiplantae</taxon>
        <taxon>Streptophyta</taxon>
        <taxon>Embryophyta</taxon>
        <taxon>Tracheophyta</taxon>
        <taxon>Spermatophyta</taxon>
        <taxon>Magnoliopsida</taxon>
        <taxon>eudicotyledons</taxon>
        <taxon>Gunneridae</taxon>
        <taxon>Pentapetalae</taxon>
        <taxon>rosids</taxon>
        <taxon>fabids</taxon>
        <taxon>Fabales</taxon>
        <taxon>Fabaceae</taxon>
        <taxon>Papilionoideae</taxon>
        <taxon>50 kb inversion clade</taxon>
        <taxon>NPAAA clade</taxon>
        <taxon>indigoferoid/millettioid clade</taxon>
        <taxon>Phaseoleae</taxon>
        <taxon>Canavalia</taxon>
    </lineage>
</organism>
<feature type="compositionally biased region" description="Polar residues" evidence="1">
    <location>
        <begin position="684"/>
        <end position="697"/>
    </location>
</feature>
<feature type="compositionally biased region" description="Low complexity" evidence="1">
    <location>
        <begin position="1015"/>
        <end position="1028"/>
    </location>
</feature>
<feature type="compositionally biased region" description="Basic and acidic residues" evidence="1">
    <location>
        <begin position="455"/>
        <end position="469"/>
    </location>
</feature>
<sequence length="1339" mass="146590">MASPNTNVVFIDSNLDTHLALVVSDLDTVSDLKKRILSEHPLCFPKIGQIQIHGIKVKRKGYYYHLSDSMFVRSAFSGFNKSWFLSIDASALGVCGQNEQLFSHGSPNQLACLGIENNAVIGPGDNAISDPSKRVSSVDNFQLVQLVNKQDDNKEIPVTSPCVSEHTGKNLDTGVKSSGDNGARIPLPGSIPETEDGGFVDWKLPSVHLEWEVDESGKGVKDDRNMCEGDPSISVPSAKKKRKSKRKKEDMLRDDNSKDDTASVDNPLGFPSKRASSFQVPQLENKRDEKEEIPVVSSCVLECTGEVVKPLEMYVKGRSKRKKEDMLRDDNSKDDTASVDNPLGFPSKRASSFQVPKLNKRDEKEEIPVVSSCILEHTGEVVKPLEMDVKSSGNDDPGIPETRDYCCVSHELPGSCIECEVDGTNKGIKDNCIVYEEGNCKSVPNAKKKQKMKQKKEDTVQDDTSKENDAFVVEPVNSIVHQDIVAVTNPSENPDKEVIKETEVLKEHQHTACNNDSTKNDIDATVSVKEASEPGLATNKKHRKKKKSLILDSKELLKVETASQKDEAHMSSEAHKEIKESKDQIELNNDKSRDDAEYKHKKVTEGILDTRPSAKKKKGKEKSGEKSLFKAKLINDFIVDNASHRLLEDQQRIKNSSVDQSAEYFNDSDPLRTSVQGRRRKGKLNSSTPHETPVVTSSRKDEEAGSPSIQRGVQEEISEDGLFSKDISMSKTTIDNMEIGTDASKEGIPSTEKRTGNCKNHSDIEIKTHPSDVDEPMELSEDNENGFLDHYHKNEAGQTEGGEEGRKVSPQNEPKLIMLEKSPPSNQDATDANSRGLNATSKVVDVNEMTEPVKSEKGKRGMRKSKNSSGGPAHREGVGPVDASESETVIVKSLGVPNCNPKSGNTETEENPLNQTEGEKIWQEEMRGTILSCDKEDDFRADDAGSLEQIKAKSNAEHVDKRQRKKSNNKQTSASKSISNMPTKDQVLDSKKPSPSSDSGAHAKPSVEMTKKSKSTSTKSTNKSSKTNLEPAKDSVRLEPSDSRFNSGSNDAAPHSTCSPVEKGDNNLEAPSITLKVNDDQQFSSQKEQHEANLSDDVLLGKVNGMDRADIGTMTRKNMRGLEATIGQTHPERDVLRIHPDKKVPNVHRTGHDSKLSIRSGSATSSIGGKRKARVKTSGKNMDLEKQREHFPISKSKLEGSNKMLQNKAGKASGNNVGGVVSKTQQKKSLLAGAIFKDDSSGTSEDEVDNSDASTRTPSDNPLLSDSSDEDSSSGSYGVKSLENGGRSSFKASLSGTNGMSIDHILRSSSRFKKAKTTASQLEESESQPDFVPDSLADN</sequence>
<feature type="compositionally biased region" description="Basic and acidic residues" evidence="1">
    <location>
        <begin position="247"/>
        <end position="261"/>
    </location>
</feature>
<feature type="compositionally biased region" description="Basic and acidic residues" evidence="1">
    <location>
        <begin position="215"/>
        <end position="227"/>
    </location>
</feature>
<feature type="compositionally biased region" description="Basic and acidic residues" evidence="1">
    <location>
        <begin position="1144"/>
        <end position="1156"/>
    </location>
</feature>
<feature type="region of interest" description="Disordered" evidence="1">
    <location>
        <begin position="656"/>
        <end position="928"/>
    </location>
</feature>
<feature type="compositionally biased region" description="Polar residues" evidence="1">
    <location>
        <begin position="823"/>
        <end position="841"/>
    </location>
</feature>
<gene>
    <name evidence="2" type="ORF">VNO77_44127</name>
</gene>
<feature type="region of interest" description="Disordered" evidence="1">
    <location>
        <begin position="942"/>
        <end position="1098"/>
    </location>
</feature>
<evidence type="ECO:0000256" key="1">
    <source>
        <dbReference type="SAM" id="MobiDB-lite"/>
    </source>
</evidence>
<dbReference type="Proteomes" id="UP001367508">
    <property type="component" value="Unassembled WGS sequence"/>
</dbReference>
<comment type="caution">
    <text evidence="2">The sequence shown here is derived from an EMBL/GenBank/DDBJ whole genome shotgun (WGS) entry which is preliminary data.</text>
</comment>
<feature type="region of interest" description="Disordered" evidence="1">
    <location>
        <begin position="444"/>
        <end position="469"/>
    </location>
</feature>
<reference evidence="2 3" key="1">
    <citation type="submission" date="2024-01" db="EMBL/GenBank/DDBJ databases">
        <title>The genomes of 5 underutilized Papilionoideae crops provide insights into root nodulation and disease resistanc.</title>
        <authorList>
            <person name="Jiang F."/>
        </authorList>
    </citation>
    <scope>NUCLEOTIDE SEQUENCE [LARGE SCALE GENOMIC DNA]</scope>
    <source>
        <strain evidence="2">LVBAO_FW01</strain>
        <tissue evidence="2">Leaves</tissue>
    </source>
</reference>
<feature type="compositionally biased region" description="Polar residues" evidence="1">
    <location>
        <begin position="969"/>
        <end position="983"/>
    </location>
</feature>
<accession>A0AAN9PQ29</accession>
<feature type="region of interest" description="Disordered" evidence="1">
    <location>
        <begin position="215"/>
        <end position="292"/>
    </location>
</feature>
<feature type="compositionally biased region" description="Acidic residues" evidence="1">
    <location>
        <begin position="773"/>
        <end position="784"/>
    </location>
</feature>
<feature type="compositionally biased region" description="Basic and acidic residues" evidence="1">
    <location>
        <begin position="322"/>
        <end position="336"/>
    </location>
</feature>
<feature type="compositionally biased region" description="Polar residues" evidence="1">
    <location>
        <begin position="1286"/>
        <end position="1300"/>
    </location>
</feature>
<evidence type="ECO:0000313" key="2">
    <source>
        <dbReference type="EMBL" id="KAK7306201.1"/>
    </source>
</evidence>